<feature type="domain" description="EamA" evidence="7">
    <location>
        <begin position="141"/>
        <end position="270"/>
    </location>
</feature>
<evidence type="ECO:0000259" key="7">
    <source>
        <dbReference type="Pfam" id="PF00892"/>
    </source>
</evidence>
<dbReference type="Pfam" id="PF00892">
    <property type="entry name" value="EamA"/>
    <property type="match status" value="2"/>
</dbReference>
<name>A0AAE3J227_9RHOB</name>
<accession>A0AAE3J227</accession>
<feature type="domain" description="EamA" evidence="7">
    <location>
        <begin position="2"/>
        <end position="131"/>
    </location>
</feature>
<feature type="transmembrane region" description="Helical" evidence="6">
    <location>
        <begin position="59"/>
        <end position="79"/>
    </location>
</feature>
<feature type="transmembrane region" description="Helical" evidence="6">
    <location>
        <begin position="141"/>
        <end position="159"/>
    </location>
</feature>
<dbReference type="PANTHER" id="PTHR22911">
    <property type="entry name" value="ACYL-MALONYL CONDENSING ENZYME-RELATED"/>
    <property type="match status" value="1"/>
</dbReference>
<feature type="transmembrane region" description="Helical" evidence="6">
    <location>
        <begin position="29"/>
        <end position="47"/>
    </location>
</feature>
<dbReference type="EMBL" id="JAOYFC010000001">
    <property type="protein sequence ID" value="MCV6823772.1"/>
    <property type="molecule type" value="Genomic_DNA"/>
</dbReference>
<keyword evidence="5 6" id="KW-0472">Membrane</keyword>
<comment type="subcellular location">
    <subcellularLocation>
        <location evidence="1">Membrane</location>
        <topology evidence="1">Multi-pass membrane protein</topology>
    </subcellularLocation>
</comment>
<dbReference type="AlphaFoldDB" id="A0AAE3J227"/>
<organism evidence="8 9">
    <name type="scientific">Halocynthiibacter halioticoli</name>
    <dbReference type="NCBI Taxonomy" id="2986804"/>
    <lineage>
        <taxon>Bacteria</taxon>
        <taxon>Pseudomonadati</taxon>
        <taxon>Pseudomonadota</taxon>
        <taxon>Alphaproteobacteria</taxon>
        <taxon>Rhodobacterales</taxon>
        <taxon>Paracoccaceae</taxon>
        <taxon>Halocynthiibacter</taxon>
    </lineage>
</organism>
<gene>
    <name evidence="8" type="ORF">OH136_04315</name>
</gene>
<dbReference type="Gene3D" id="1.10.3730.20">
    <property type="match status" value="1"/>
</dbReference>
<evidence type="ECO:0000256" key="5">
    <source>
        <dbReference type="ARBA" id="ARBA00023136"/>
    </source>
</evidence>
<feature type="transmembrane region" description="Helical" evidence="6">
    <location>
        <begin position="116"/>
        <end position="135"/>
    </location>
</feature>
<dbReference type="InterPro" id="IPR037185">
    <property type="entry name" value="EmrE-like"/>
</dbReference>
<evidence type="ECO:0000256" key="1">
    <source>
        <dbReference type="ARBA" id="ARBA00004141"/>
    </source>
</evidence>
<feature type="transmembrane region" description="Helical" evidence="6">
    <location>
        <begin position="91"/>
        <end position="109"/>
    </location>
</feature>
<dbReference type="InterPro" id="IPR000620">
    <property type="entry name" value="EamA_dom"/>
</dbReference>
<sequence>MMVTGLCFVAVTALVKYYGQRIPASEAAFLRYALGLVFLLPMLPAMARAWRDGSLSAPVLGLFGLRGMVHTLGVILWFFAMTKIPIAEVTAMNYMAPVYISIGAALFLGERLALRRITAIVVALVGGLIILRPGLREVSVGHIAMIGTALFFAASYLVAKPLSGKVSPTVVVGMLSLTVTIGLFPFAAAVWVTPTLQELFGLLLVAAFATAGHYSMTLAFRAAPMAVTQPVTFLQLIWSALVGLVFFAEPIDIWVVVGGALIMASVSFIAWREMVLNKRRARADT</sequence>
<evidence type="ECO:0000256" key="4">
    <source>
        <dbReference type="ARBA" id="ARBA00022989"/>
    </source>
</evidence>
<proteinExistence type="inferred from homology"/>
<evidence type="ECO:0000256" key="6">
    <source>
        <dbReference type="SAM" id="Phobius"/>
    </source>
</evidence>
<dbReference type="PANTHER" id="PTHR22911:SF6">
    <property type="entry name" value="SOLUTE CARRIER FAMILY 35 MEMBER G1"/>
    <property type="match status" value="1"/>
</dbReference>
<keyword evidence="3 6" id="KW-0812">Transmembrane</keyword>
<protein>
    <submittedName>
        <fullName evidence="8">DMT family transporter</fullName>
    </submittedName>
</protein>
<reference evidence="8" key="1">
    <citation type="submission" date="2022-10" db="EMBL/GenBank/DDBJ databases">
        <authorList>
            <person name="Yue Y."/>
        </authorList>
    </citation>
    <scope>NUCLEOTIDE SEQUENCE</scope>
    <source>
        <strain evidence="8">Z654</strain>
    </source>
</reference>
<dbReference type="SUPFAM" id="SSF103481">
    <property type="entry name" value="Multidrug resistance efflux transporter EmrE"/>
    <property type="match status" value="2"/>
</dbReference>
<feature type="transmembrane region" description="Helical" evidence="6">
    <location>
        <begin position="227"/>
        <end position="247"/>
    </location>
</feature>
<keyword evidence="4 6" id="KW-1133">Transmembrane helix</keyword>
<evidence type="ECO:0000256" key="2">
    <source>
        <dbReference type="ARBA" id="ARBA00009853"/>
    </source>
</evidence>
<feature type="transmembrane region" description="Helical" evidence="6">
    <location>
        <begin position="253"/>
        <end position="271"/>
    </location>
</feature>
<dbReference type="Proteomes" id="UP001208041">
    <property type="component" value="Unassembled WGS sequence"/>
</dbReference>
<evidence type="ECO:0000256" key="3">
    <source>
        <dbReference type="ARBA" id="ARBA00022692"/>
    </source>
</evidence>
<feature type="transmembrane region" description="Helical" evidence="6">
    <location>
        <begin position="199"/>
        <end position="220"/>
    </location>
</feature>
<comment type="similarity">
    <text evidence="2">Belongs to the drug/metabolite transporter (DMT) superfamily. 10 TMS drug/metabolite exporter (DME) (TC 2.A.7.3) family.</text>
</comment>
<dbReference type="GO" id="GO:0016020">
    <property type="term" value="C:membrane"/>
    <property type="evidence" value="ECO:0007669"/>
    <property type="project" value="UniProtKB-SubCell"/>
</dbReference>
<evidence type="ECO:0000313" key="8">
    <source>
        <dbReference type="EMBL" id="MCV6823772.1"/>
    </source>
</evidence>
<dbReference type="RefSeq" id="WP_263952605.1">
    <property type="nucleotide sequence ID" value="NZ_JAOYFC010000001.1"/>
</dbReference>
<feature type="transmembrane region" description="Helical" evidence="6">
    <location>
        <begin position="171"/>
        <end position="193"/>
    </location>
</feature>
<comment type="caution">
    <text evidence="8">The sequence shown here is derived from an EMBL/GenBank/DDBJ whole genome shotgun (WGS) entry which is preliminary data.</text>
</comment>
<keyword evidence="9" id="KW-1185">Reference proteome</keyword>
<evidence type="ECO:0000313" key="9">
    <source>
        <dbReference type="Proteomes" id="UP001208041"/>
    </source>
</evidence>